<keyword evidence="5" id="KW-1185">Reference proteome</keyword>
<organism evidence="4 5">
    <name type="scientific">Coptis chinensis</name>
    <dbReference type="NCBI Taxonomy" id="261450"/>
    <lineage>
        <taxon>Eukaryota</taxon>
        <taxon>Viridiplantae</taxon>
        <taxon>Streptophyta</taxon>
        <taxon>Embryophyta</taxon>
        <taxon>Tracheophyta</taxon>
        <taxon>Spermatophyta</taxon>
        <taxon>Magnoliopsida</taxon>
        <taxon>Ranunculales</taxon>
        <taxon>Ranunculaceae</taxon>
        <taxon>Coptidoideae</taxon>
        <taxon>Coptis</taxon>
    </lineage>
</organism>
<comment type="caution">
    <text evidence="4">The sequence shown here is derived from an EMBL/GenBank/DDBJ whole genome shotgun (WGS) entry which is preliminary data.</text>
</comment>
<dbReference type="EMBL" id="JADFTS010000056">
    <property type="protein sequence ID" value="KAF9587030.1"/>
    <property type="molecule type" value="Genomic_DNA"/>
</dbReference>
<sequence length="295" mass="33496">MMLYSHAKMLDQVIATFDRIAELDCNQTDKSMCALLSACLQNRRFDLVHQYFESVPAKTAIKPGVVAYNLLMRAYIDEKKIDSARSLLDKMESEKGIKPDVASYNVVLTAYLRNGEEEKFDKLFDELLNKGLEPNLVTYNLRIKWFCKKKDCDRAKEILQEMLAKGVKPNVNSYNAVIDGFCKIADFESAKKVFDAMNAGDESVKPNSDSYITLIQQLVQEKEFIQALDMCKESLQKKWVPPFTSMEGLVKGLVEISKADEAKEIVETMKKRLRGSAPESWSKVEGLLPLQHITA</sequence>
<keyword evidence="2" id="KW-0677">Repeat</keyword>
<proteinExistence type="inferred from homology"/>
<evidence type="ECO:0000256" key="1">
    <source>
        <dbReference type="ARBA" id="ARBA00007626"/>
    </source>
</evidence>
<feature type="repeat" description="PPR" evidence="3">
    <location>
        <begin position="64"/>
        <end position="99"/>
    </location>
</feature>
<name>A0A835GT30_9MAGN</name>
<dbReference type="InterPro" id="IPR002885">
    <property type="entry name" value="PPR_rpt"/>
</dbReference>
<reference evidence="4 5" key="1">
    <citation type="submission" date="2020-10" db="EMBL/GenBank/DDBJ databases">
        <title>The Coptis chinensis genome and diversification of protoberbering-type alkaloids.</title>
        <authorList>
            <person name="Wang B."/>
            <person name="Shu S."/>
            <person name="Song C."/>
            <person name="Liu Y."/>
        </authorList>
    </citation>
    <scope>NUCLEOTIDE SEQUENCE [LARGE SCALE GENOMIC DNA]</scope>
    <source>
        <strain evidence="4">HL-2020</strain>
        <tissue evidence="4">Leaf</tissue>
    </source>
</reference>
<dbReference type="Gene3D" id="1.25.40.10">
    <property type="entry name" value="Tetratricopeptide repeat domain"/>
    <property type="match status" value="2"/>
</dbReference>
<dbReference type="SUPFAM" id="SSF48452">
    <property type="entry name" value="TPR-like"/>
    <property type="match status" value="1"/>
</dbReference>
<evidence type="ECO:0000256" key="3">
    <source>
        <dbReference type="PROSITE-ProRule" id="PRU00708"/>
    </source>
</evidence>
<dbReference type="PANTHER" id="PTHR47941">
    <property type="entry name" value="PENTATRICOPEPTIDE REPEAT-CONTAINING PROTEIN 3, MITOCHONDRIAL"/>
    <property type="match status" value="1"/>
</dbReference>
<dbReference type="NCBIfam" id="TIGR00756">
    <property type="entry name" value="PPR"/>
    <property type="match status" value="4"/>
</dbReference>
<feature type="repeat" description="PPR" evidence="3">
    <location>
        <begin position="170"/>
        <end position="204"/>
    </location>
</feature>
<evidence type="ECO:0000313" key="4">
    <source>
        <dbReference type="EMBL" id="KAF9587030.1"/>
    </source>
</evidence>
<dbReference type="Proteomes" id="UP000631114">
    <property type="component" value="Unassembled WGS sequence"/>
</dbReference>
<feature type="repeat" description="PPR" evidence="3">
    <location>
        <begin position="135"/>
        <end position="169"/>
    </location>
</feature>
<gene>
    <name evidence="4" type="ORF">IFM89_039716</name>
</gene>
<dbReference type="OrthoDB" id="185373at2759"/>
<evidence type="ECO:0000256" key="2">
    <source>
        <dbReference type="ARBA" id="ARBA00022737"/>
    </source>
</evidence>
<comment type="similarity">
    <text evidence="1">Belongs to the PPR family. P subfamily.</text>
</comment>
<protein>
    <recommendedName>
        <fullName evidence="6">Pentatricopeptide repeat-containing protein</fullName>
    </recommendedName>
</protein>
<dbReference type="AlphaFoldDB" id="A0A835GT30"/>
<evidence type="ECO:0000313" key="5">
    <source>
        <dbReference type="Proteomes" id="UP000631114"/>
    </source>
</evidence>
<evidence type="ECO:0008006" key="6">
    <source>
        <dbReference type="Google" id="ProtNLM"/>
    </source>
</evidence>
<feature type="repeat" description="PPR" evidence="3">
    <location>
        <begin position="100"/>
        <end position="134"/>
    </location>
</feature>
<dbReference type="InterPro" id="IPR011990">
    <property type="entry name" value="TPR-like_helical_dom_sf"/>
</dbReference>
<accession>A0A835GT30</accession>
<dbReference type="Pfam" id="PF13041">
    <property type="entry name" value="PPR_2"/>
    <property type="match status" value="2"/>
</dbReference>
<dbReference type="PROSITE" id="PS51375">
    <property type="entry name" value="PPR"/>
    <property type="match status" value="4"/>
</dbReference>